<proteinExistence type="predicted"/>
<feature type="compositionally biased region" description="Low complexity" evidence="2">
    <location>
        <begin position="1334"/>
        <end position="1346"/>
    </location>
</feature>
<protein>
    <recommendedName>
        <fullName evidence="3">DH domain-containing protein</fullName>
    </recommendedName>
</protein>
<dbReference type="PANTHER" id="PTHR22834">
    <property type="entry name" value="NUCLEAR FUSION PROTEIN FUS2"/>
    <property type="match status" value="1"/>
</dbReference>
<dbReference type="Proteomes" id="UP000800200">
    <property type="component" value="Unassembled WGS sequence"/>
</dbReference>
<feature type="region of interest" description="Disordered" evidence="2">
    <location>
        <begin position="1384"/>
        <end position="1409"/>
    </location>
</feature>
<evidence type="ECO:0000256" key="1">
    <source>
        <dbReference type="SAM" id="Coils"/>
    </source>
</evidence>
<keyword evidence="5" id="KW-1185">Reference proteome</keyword>
<name>A0A6A6ECR7_9PEZI</name>
<dbReference type="SUPFAM" id="SSF48065">
    <property type="entry name" value="DBL homology domain (DH-domain)"/>
    <property type="match status" value="1"/>
</dbReference>
<reference evidence="4" key="1">
    <citation type="journal article" date="2020" name="Stud. Mycol.">
        <title>101 Dothideomycetes genomes: a test case for predicting lifestyles and emergence of pathogens.</title>
        <authorList>
            <person name="Haridas S."/>
            <person name="Albert R."/>
            <person name="Binder M."/>
            <person name="Bloem J."/>
            <person name="Labutti K."/>
            <person name="Salamov A."/>
            <person name="Andreopoulos B."/>
            <person name="Baker S."/>
            <person name="Barry K."/>
            <person name="Bills G."/>
            <person name="Bluhm B."/>
            <person name="Cannon C."/>
            <person name="Castanera R."/>
            <person name="Culley D."/>
            <person name="Daum C."/>
            <person name="Ezra D."/>
            <person name="Gonzalez J."/>
            <person name="Henrissat B."/>
            <person name="Kuo A."/>
            <person name="Liang C."/>
            <person name="Lipzen A."/>
            <person name="Lutzoni F."/>
            <person name="Magnuson J."/>
            <person name="Mondo S."/>
            <person name="Nolan M."/>
            <person name="Ohm R."/>
            <person name="Pangilinan J."/>
            <person name="Park H.-J."/>
            <person name="Ramirez L."/>
            <person name="Alfaro M."/>
            <person name="Sun H."/>
            <person name="Tritt A."/>
            <person name="Yoshinaga Y."/>
            <person name="Zwiers L.-H."/>
            <person name="Turgeon B."/>
            <person name="Goodwin S."/>
            <person name="Spatafora J."/>
            <person name="Crous P."/>
            <person name="Grigoriev I."/>
        </authorList>
    </citation>
    <scope>NUCLEOTIDE SEQUENCE</scope>
    <source>
        <strain evidence="4">CBS 207.26</strain>
    </source>
</reference>
<feature type="region of interest" description="Disordered" evidence="2">
    <location>
        <begin position="803"/>
        <end position="864"/>
    </location>
</feature>
<dbReference type="InterPro" id="IPR051492">
    <property type="entry name" value="Dynamin-Rho_GEF"/>
</dbReference>
<feature type="compositionally biased region" description="Polar residues" evidence="2">
    <location>
        <begin position="1194"/>
        <end position="1213"/>
    </location>
</feature>
<evidence type="ECO:0000313" key="4">
    <source>
        <dbReference type="EMBL" id="KAF2188359.1"/>
    </source>
</evidence>
<feature type="compositionally biased region" description="Polar residues" evidence="2">
    <location>
        <begin position="1393"/>
        <end position="1409"/>
    </location>
</feature>
<dbReference type="InterPro" id="IPR000219">
    <property type="entry name" value="DH_dom"/>
</dbReference>
<dbReference type="GO" id="GO:0005085">
    <property type="term" value="F:guanyl-nucleotide exchange factor activity"/>
    <property type="evidence" value="ECO:0007669"/>
    <property type="project" value="InterPro"/>
</dbReference>
<feature type="compositionally biased region" description="Polar residues" evidence="2">
    <location>
        <begin position="846"/>
        <end position="864"/>
    </location>
</feature>
<feature type="compositionally biased region" description="Polar residues" evidence="2">
    <location>
        <begin position="1045"/>
        <end position="1074"/>
    </location>
</feature>
<feature type="compositionally biased region" description="Basic and acidic residues" evidence="2">
    <location>
        <begin position="1356"/>
        <end position="1366"/>
    </location>
</feature>
<dbReference type="Pfam" id="PF25351">
    <property type="entry name" value="PH_BUD3_C"/>
    <property type="match status" value="1"/>
</dbReference>
<dbReference type="Pfam" id="PF00621">
    <property type="entry name" value="RhoGEF"/>
    <property type="match status" value="1"/>
</dbReference>
<dbReference type="GO" id="GO:0005737">
    <property type="term" value="C:cytoplasm"/>
    <property type="evidence" value="ECO:0007669"/>
    <property type="project" value="TreeGrafter"/>
</dbReference>
<dbReference type="GO" id="GO:0032955">
    <property type="term" value="P:regulation of division septum assembly"/>
    <property type="evidence" value="ECO:0007669"/>
    <property type="project" value="TreeGrafter"/>
</dbReference>
<evidence type="ECO:0000313" key="5">
    <source>
        <dbReference type="Proteomes" id="UP000800200"/>
    </source>
</evidence>
<feature type="coiled-coil region" evidence="1">
    <location>
        <begin position="1464"/>
        <end position="1525"/>
    </location>
</feature>
<feature type="region of interest" description="Disordered" evidence="2">
    <location>
        <begin position="775"/>
        <end position="794"/>
    </location>
</feature>
<dbReference type="OrthoDB" id="4066896at2759"/>
<feature type="compositionally biased region" description="Polar residues" evidence="2">
    <location>
        <begin position="1308"/>
        <end position="1325"/>
    </location>
</feature>
<feature type="region of interest" description="Disordered" evidence="2">
    <location>
        <begin position="1045"/>
        <end position="1366"/>
    </location>
</feature>
<dbReference type="Gene3D" id="1.20.900.10">
    <property type="entry name" value="Dbl homology (DH) domain"/>
    <property type="match status" value="1"/>
</dbReference>
<dbReference type="InterPro" id="IPR035899">
    <property type="entry name" value="DBL_dom_sf"/>
</dbReference>
<keyword evidence="1" id="KW-0175">Coiled coil</keyword>
<feature type="compositionally biased region" description="Low complexity" evidence="2">
    <location>
        <begin position="1230"/>
        <end position="1242"/>
    </location>
</feature>
<dbReference type="SMART" id="SM00325">
    <property type="entry name" value="RhoGEF"/>
    <property type="match status" value="1"/>
</dbReference>
<dbReference type="GO" id="GO:0031991">
    <property type="term" value="P:regulation of actomyosin contractile ring contraction"/>
    <property type="evidence" value="ECO:0007669"/>
    <property type="project" value="TreeGrafter"/>
</dbReference>
<dbReference type="InterPro" id="IPR057454">
    <property type="entry name" value="Bud3_C"/>
</dbReference>
<sequence>MVTITPAPAALSPTDLSLFYTTDELLSHCPVLIFYGPTATSTQATHSRIQAHIFTPAGLQNFARLIISPTATFYSAVTCLPREEQGDEICRGLAFSLYKYFVELPVEIKNVWEKQYNSMGKLPSAPKLFSESHAAMIASRMVRVENVADIVADVRHTLGEQTLSWVDLDVVLPQGCIQKLENPRESTQFDESEDKTLEHRYGQYAPLVKLFGETAFLPTSKLRRAPSKPTALNRSQSFSRKQKENLRREMCELLDTEENYVSKIYDLIHSVAADFRQKAKHKNLTSTSPSEQALKGLFPPSLDKILEVNTNFLESIRTILEDTENDAIQDIENATDDIFVAPLRGQKDPPDVTGAVALAKALVVWFPQFGDCYTDYIGAHGDFSQFLKVFMKDTGSSFSKRVHETGEQRLMSMLIEPVQRLPRYNLYIDNIVKQLPVRHPAIKVFLKARDIISEICSREGPSTQQIKVSDRLRKMVFSWPPTFNPQGRLITAIDFVELSAPYYGELQGPTANSGIFLLFADFFVLLHKPHGCTITARSIIADLDNTKFAESLSGIVELIFHQQLKLCDVSLSEHSEGKILQLISPTPTASQPGRPRSRDRQNIGIRMFYLAGSYEGKAHKCVEEVTKAKVEGRFPEAERESYKWEVRSISGELSLFSSVCEDIGGEVVEGRREPGKIQVMVDPSRFSKQANVGENGIELAISISLLEDGFFLLEITGVNGYGTRDRLTNVEFLPVLTKRLGNFFQLHNNIKNPRLAEAYLYRNQQILKSLRFQVDGSEDDEQEGKGRPHSPVKMLSNLFGGSVVKEGGSGRKLQRNPPSLGDISRMAPPLQPTPSRTHSRDGELSRPTSSSKIIGFNASSAPSDSLSKLEETLSTLLLAMHARKGNVVGRSIRARAIADELAVNEVYNSLLENPNNLDLAAQSTVDVLFAAFEKFLKIAWKGKMGPVISQATLVSLQLKSDSMYPGEFEEFFRTTFNEMAPQNQRSLRGIIRLLAELLDGTGNDGDRGVLTAAFTEVLVPEGNPNDFISLIDRFIQDIDTLFPTQASGMNTPNYGSVDSKGRSTASGSMNSNTSLRKRFGFSTLTRENSKSESESKVGSLWRSLSKNSHGADSQPSSVSKAGPASLGRSNSTDTNMRVSPKRPSSRDRPTVLGAFPFENNQSPHGRSFFGAALGTIGEVPSNSGPPRKKRRSSLSDLKTLQSANDTPTWSPQTPRRPDSSHRAARQTSASPRTPSRNTPNPTKQSHIPTPTRMASPIRKENSPANVLDRAGSVRPKSTSTPSKTDEVTIKSYSPSKKRAESVSGIPTLKSTGSSGLSERPTSGNTVKIPPSTPRSPAKAGASASPPKRLKMQSPQKLRERLQNQQRDIETASNDLQAELSAIGNELTARPTPRLTTQTSALPSTPAVNSNKAMEARLASLEKTLKSTLEALSIRTTAISNDVSTSLQVSEARAKHLDQLYRDMNAENEALYARFNEELEKVERSVRKGRGNEEVDRRMKAGEEECARLRKENARLKREVAGLKAQLRE</sequence>
<organism evidence="4 5">
    <name type="scientific">Zopfia rhizophila CBS 207.26</name>
    <dbReference type="NCBI Taxonomy" id="1314779"/>
    <lineage>
        <taxon>Eukaryota</taxon>
        <taxon>Fungi</taxon>
        <taxon>Dikarya</taxon>
        <taxon>Ascomycota</taxon>
        <taxon>Pezizomycotina</taxon>
        <taxon>Dothideomycetes</taxon>
        <taxon>Dothideomycetes incertae sedis</taxon>
        <taxon>Zopfiaceae</taxon>
        <taxon>Zopfia</taxon>
    </lineage>
</organism>
<feature type="compositionally biased region" description="Polar residues" evidence="2">
    <location>
        <begin position="1127"/>
        <end position="1137"/>
    </location>
</feature>
<dbReference type="EMBL" id="ML994624">
    <property type="protein sequence ID" value="KAF2188359.1"/>
    <property type="molecule type" value="Genomic_DNA"/>
</dbReference>
<feature type="compositionally biased region" description="Polar residues" evidence="2">
    <location>
        <begin position="1102"/>
        <end position="1119"/>
    </location>
</feature>
<dbReference type="PROSITE" id="PS50010">
    <property type="entry name" value="DH_2"/>
    <property type="match status" value="1"/>
</dbReference>
<feature type="domain" description="DH" evidence="3">
    <location>
        <begin position="245"/>
        <end position="462"/>
    </location>
</feature>
<accession>A0A6A6ECR7</accession>
<evidence type="ECO:0000259" key="3">
    <source>
        <dbReference type="PROSITE" id="PS50010"/>
    </source>
</evidence>
<evidence type="ECO:0000256" key="2">
    <source>
        <dbReference type="SAM" id="MobiDB-lite"/>
    </source>
</evidence>
<gene>
    <name evidence="4" type="ORF">K469DRAFT_737661</name>
</gene>
<dbReference type="PANTHER" id="PTHR22834:SF21">
    <property type="entry name" value="GUANYL NUCLEOTIDE EXCHANGE FACTOR, PUTATIVE (AFU_ORTHOLOGUE AFUA_5G11890)-RELATED"/>
    <property type="match status" value="1"/>
</dbReference>